<dbReference type="Proteomes" id="UP001363151">
    <property type="component" value="Unassembled WGS sequence"/>
</dbReference>
<gene>
    <name evidence="3" type="ORF">SO694_00109062</name>
</gene>
<dbReference type="Gene3D" id="1.25.10.10">
    <property type="entry name" value="Leucine-rich Repeat Variant"/>
    <property type="match status" value="2"/>
</dbReference>
<evidence type="ECO:0000256" key="1">
    <source>
        <dbReference type="PROSITE-ProRule" id="PRU00259"/>
    </source>
</evidence>
<protein>
    <recommendedName>
        <fullName evidence="5">Armadillo repeat-containing domain-containing protein</fullName>
    </recommendedName>
</protein>
<evidence type="ECO:0008006" key="5">
    <source>
        <dbReference type="Google" id="ProtNLM"/>
    </source>
</evidence>
<dbReference type="PROSITE" id="PS50176">
    <property type="entry name" value="ARM_REPEAT"/>
    <property type="match status" value="2"/>
</dbReference>
<feature type="repeat" description="ARM" evidence="1">
    <location>
        <begin position="208"/>
        <end position="263"/>
    </location>
</feature>
<feature type="compositionally biased region" description="Basic and acidic residues" evidence="2">
    <location>
        <begin position="21"/>
        <end position="30"/>
    </location>
</feature>
<organism evidence="3 4">
    <name type="scientific">Aureococcus anophagefferens</name>
    <name type="common">Harmful bloom alga</name>
    <dbReference type="NCBI Taxonomy" id="44056"/>
    <lineage>
        <taxon>Eukaryota</taxon>
        <taxon>Sar</taxon>
        <taxon>Stramenopiles</taxon>
        <taxon>Ochrophyta</taxon>
        <taxon>Pelagophyceae</taxon>
        <taxon>Pelagomonadales</taxon>
        <taxon>Pelagomonadaceae</taxon>
        <taxon>Aureococcus</taxon>
    </lineage>
</organism>
<evidence type="ECO:0000313" key="4">
    <source>
        <dbReference type="Proteomes" id="UP001363151"/>
    </source>
</evidence>
<dbReference type="SMART" id="SM00185">
    <property type="entry name" value="ARM"/>
    <property type="match status" value="5"/>
</dbReference>
<feature type="compositionally biased region" description="Basic and acidic residues" evidence="2">
    <location>
        <begin position="65"/>
        <end position="75"/>
    </location>
</feature>
<dbReference type="SUPFAM" id="SSF48371">
    <property type="entry name" value="ARM repeat"/>
    <property type="match status" value="1"/>
</dbReference>
<evidence type="ECO:0000313" key="3">
    <source>
        <dbReference type="EMBL" id="KAK7233324.1"/>
    </source>
</evidence>
<dbReference type="InterPro" id="IPR016024">
    <property type="entry name" value="ARM-type_fold"/>
</dbReference>
<accession>A0ABR1FM43</accession>
<dbReference type="InterPro" id="IPR000225">
    <property type="entry name" value="Armadillo"/>
</dbReference>
<sequence length="377" mass="39267">MEAKDASDDDGDGFWPTRPKAAKDDGRPSDLRLSPAEGDPASLDDILLSEGKDDDDEPSSPSRPSEVKDAKEIGNRQRTLSRTLSGAYRATRARVTRTSSDDGDKARKKVEALVGVLANAQATHLVRLADPATCGRASPPVTEAAARCLWNLAISDRNKLRIAQHGGVAALVALARDGATVGAKEAAAGALRNLAVDKANQVAVVAAGAIPPLVELLRDGGSLRCATPRTATSVAAGAECAARCLWNLAFDNAANQAAIVAAGAVEALCDLCGSGGTTPCREGAAGALRNLSYENDDARSRMVACGAVDTLLGMEEVSETASKHAVALLKHVADLDACRPMVAKALHLRWRDATIDIIRATIDAHFREAIVAKSGDL</sequence>
<dbReference type="EMBL" id="JBBJCI010000362">
    <property type="protein sequence ID" value="KAK7233324.1"/>
    <property type="molecule type" value="Genomic_DNA"/>
</dbReference>
<comment type="caution">
    <text evidence="3">The sequence shown here is derived from an EMBL/GenBank/DDBJ whole genome shotgun (WGS) entry which is preliminary data.</text>
</comment>
<dbReference type="PANTHER" id="PTHR46976:SF3">
    <property type="entry name" value="PROTEIN ARABIDILLO 2"/>
    <property type="match status" value="1"/>
</dbReference>
<evidence type="ECO:0000256" key="2">
    <source>
        <dbReference type="SAM" id="MobiDB-lite"/>
    </source>
</evidence>
<keyword evidence="4" id="KW-1185">Reference proteome</keyword>
<dbReference type="Pfam" id="PF00514">
    <property type="entry name" value="Arm"/>
    <property type="match status" value="2"/>
</dbReference>
<dbReference type="InterPro" id="IPR011989">
    <property type="entry name" value="ARM-like"/>
</dbReference>
<feature type="repeat" description="ARM" evidence="1">
    <location>
        <begin position="166"/>
        <end position="209"/>
    </location>
</feature>
<reference evidence="3 4" key="1">
    <citation type="submission" date="2024-03" db="EMBL/GenBank/DDBJ databases">
        <title>Aureococcus anophagefferens CCMP1851 and Kratosvirus quantuckense: Draft genome of a second virus-susceptible host strain in the model system.</title>
        <authorList>
            <person name="Chase E."/>
            <person name="Truchon A.R."/>
            <person name="Schepens W."/>
            <person name="Wilhelm S.W."/>
        </authorList>
    </citation>
    <scope>NUCLEOTIDE SEQUENCE [LARGE SCALE GENOMIC DNA]</scope>
    <source>
        <strain evidence="3 4">CCMP1851</strain>
    </source>
</reference>
<proteinExistence type="predicted"/>
<dbReference type="PANTHER" id="PTHR46976">
    <property type="entry name" value="PROTEIN ARABIDILLO 1"/>
    <property type="match status" value="1"/>
</dbReference>
<name>A0ABR1FM43_AURAN</name>
<feature type="region of interest" description="Disordered" evidence="2">
    <location>
        <begin position="1"/>
        <end position="77"/>
    </location>
</feature>